<dbReference type="SUPFAM" id="SSF51735">
    <property type="entry name" value="NAD(P)-binding Rossmann-fold domains"/>
    <property type="match status" value="1"/>
</dbReference>
<keyword evidence="4" id="KW-1185">Reference proteome</keyword>
<dbReference type="RefSeq" id="WP_379904172.1">
    <property type="nucleotide sequence ID" value="NZ_JBHRTR010000034.1"/>
</dbReference>
<evidence type="ECO:0000256" key="2">
    <source>
        <dbReference type="ARBA" id="ARBA00023002"/>
    </source>
</evidence>
<organism evidence="3 4">
    <name type="scientific">Marinibaculum pumilum</name>
    <dbReference type="NCBI Taxonomy" id="1766165"/>
    <lineage>
        <taxon>Bacteria</taxon>
        <taxon>Pseudomonadati</taxon>
        <taxon>Pseudomonadota</taxon>
        <taxon>Alphaproteobacteria</taxon>
        <taxon>Rhodospirillales</taxon>
        <taxon>Rhodospirillaceae</taxon>
        <taxon>Marinibaculum</taxon>
    </lineage>
</organism>
<dbReference type="InterPro" id="IPR002347">
    <property type="entry name" value="SDR_fam"/>
</dbReference>
<evidence type="ECO:0000313" key="3">
    <source>
        <dbReference type="EMBL" id="MFC3229711.1"/>
    </source>
</evidence>
<keyword evidence="2 3" id="KW-0560">Oxidoreductase</keyword>
<dbReference type="InterPro" id="IPR036291">
    <property type="entry name" value="NAD(P)-bd_dom_sf"/>
</dbReference>
<dbReference type="EMBL" id="JBHRTR010000034">
    <property type="protein sequence ID" value="MFC3229711.1"/>
    <property type="molecule type" value="Genomic_DNA"/>
</dbReference>
<evidence type="ECO:0000313" key="4">
    <source>
        <dbReference type="Proteomes" id="UP001595528"/>
    </source>
</evidence>
<dbReference type="GO" id="GO:0016491">
    <property type="term" value="F:oxidoreductase activity"/>
    <property type="evidence" value="ECO:0007669"/>
    <property type="project" value="UniProtKB-KW"/>
</dbReference>
<protein>
    <submittedName>
        <fullName evidence="3">SDR family NAD(P)-dependent oxidoreductase</fullName>
        <ecNumber evidence="3">1.1.1.-</ecNumber>
    </submittedName>
</protein>
<evidence type="ECO:0000256" key="1">
    <source>
        <dbReference type="ARBA" id="ARBA00006484"/>
    </source>
</evidence>
<dbReference type="Pfam" id="PF13561">
    <property type="entry name" value="adh_short_C2"/>
    <property type="match status" value="1"/>
</dbReference>
<comment type="caution">
    <text evidence="3">The sequence shown here is derived from an EMBL/GenBank/DDBJ whole genome shotgun (WGS) entry which is preliminary data.</text>
</comment>
<dbReference type="EC" id="1.1.1.-" evidence="3"/>
<dbReference type="PANTHER" id="PTHR43639">
    <property type="entry name" value="OXIDOREDUCTASE, SHORT-CHAIN DEHYDROGENASE/REDUCTASE FAMILY (AFU_ORTHOLOGUE AFUA_5G02870)"/>
    <property type="match status" value="1"/>
</dbReference>
<dbReference type="PRINTS" id="PR00081">
    <property type="entry name" value="GDHRDH"/>
</dbReference>
<name>A0ABV7L4Y5_9PROT</name>
<dbReference type="PANTHER" id="PTHR43639:SF1">
    <property type="entry name" value="SHORT-CHAIN DEHYDROGENASE_REDUCTASE FAMILY PROTEIN"/>
    <property type="match status" value="1"/>
</dbReference>
<comment type="similarity">
    <text evidence="1">Belongs to the short-chain dehydrogenases/reductases (SDR) family.</text>
</comment>
<proteinExistence type="inferred from homology"/>
<reference evidence="4" key="1">
    <citation type="journal article" date="2019" name="Int. J. Syst. Evol. Microbiol.">
        <title>The Global Catalogue of Microorganisms (GCM) 10K type strain sequencing project: providing services to taxonomists for standard genome sequencing and annotation.</title>
        <authorList>
            <consortium name="The Broad Institute Genomics Platform"/>
            <consortium name="The Broad Institute Genome Sequencing Center for Infectious Disease"/>
            <person name="Wu L."/>
            <person name="Ma J."/>
        </authorList>
    </citation>
    <scope>NUCLEOTIDE SEQUENCE [LARGE SCALE GENOMIC DNA]</scope>
    <source>
        <strain evidence="4">KCTC 42964</strain>
    </source>
</reference>
<gene>
    <name evidence="3" type="ORF">ACFOGJ_20855</name>
</gene>
<dbReference type="Gene3D" id="3.40.50.720">
    <property type="entry name" value="NAD(P)-binding Rossmann-like Domain"/>
    <property type="match status" value="1"/>
</dbReference>
<accession>A0ABV7L4Y5</accession>
<sequence>MKPFPDSGTAFVSGGSGGIGAAIAARLAAEGSRVVISYNRNRDAAERTLAAVRAAGGDGEAVQLDLRDADAVRAAVDGAASRHDGLHTVVSAHGPFITMRHISRLEPALFAETMQADTFAAYNLIHAAIPHLRASRGALVAMATPAIRRYAVKDILSAAPKAAVEAVVKGVAAEEGRNGVRANCVGVGVLSDGMYHALVADGAFDDRFLEASRNNIALRRLGSAAEVAEAAVFLASARAAYVTGQTLMVDGGYAL</sequence>
<dbReference type="Proteomes" id="UP001595528">
    <property type="component" value="Unassembled WGS sequence"/>
</dbReference>